<organism evidence="1 2">
    <name type="scientific">Sulfuritortus calidifontis</name>
    <dbReference type="NCBI Taxonomy" id="1914471"/>
    <lineage>
        <taxon>Bacteria</taxon>
        <taxon>Pseudomonadati</taxon>
        <taxon>Pseudomonadota</taxon>
        <taxon>Betaproteobacteria</taxon>
        <taxon>Nitrosomonadales</taxon>
        <taxon>Thiobacillaceae</taxon>
        <taxon>Sulfuritortus</taxon>
    </lineage>
</organism>
<dbReference type="RefSeq" id="WP_126463389.1">
    <property type="nucleotide sequence ID" value="NZ_AP018721.1"/>
</dbReference>
<name>A0A4R3JYL7_9PROT</name>
<accession>A0A4R3JYL7</accession>
<keyword evidence="2" id="KW-1185">Reference proteome</keyword>
<sequence length="184" mass="19559">MKPLSQTLKKMLSALAAADAGEMLGRRAKHRHLSAYPTQPGPVAAAPAEPIAPPKRKQVALWLHDMPTQAALNYALSSCQRMEMDLLILHTGKLRAQALLAAHGAAFEAADVPVEIAALEDAGQATLFDYIERHPRIAFLVMGDPSQAMTDQTALPPVPLVVVTSAQDAARTESELQPSQAAAA</sequence>
<gene>
    <name evidence="1" type="ORF">EDC61_10527</name>
</gene>
<evidence type="ECO:0000313" key="2">
    <source>
        <dbReference type="Proteomes" id="UP000295135"/>
    </source>
</evidence>
<dbReference type="EMBL" id="SLZY01000005">
    <property type="protein sequence ID" value="TCS72373.1"/>
    <property type="molecule type" value="Genomic_DNA"/>
</dbReference>
<evidence type="ECO:0000313" key="1">
    <source>
        <dbReference type="EMBL" id="TCS72373.1"/>
    </source>
</evidence>
<reference evidence="1 2" key="1">
    <citation type="submission" date="2019-03" db="EMBL/GenBank/DDBJ databases">
        <title>Genomic Encyclopedia of Type Strains, Phase IV (KMG-IV): sequencing the most valuable type-strain genomes for metagenomic binning, comparative biology and taxonomic classification.</title>
        <authorList>
            <person name="Goeker M."/>
        </authorList>
    </citation>
    <scope>NUCLEOTIDE SEQUENCE [LARGE SCALE GENOMIC DNA]</scope>
    <source>
        <strain evidence="1 2">DSM 103923</strain>
    </source>
</reference>
<dbReference type="AlphaFoldDB" id="A0A4R3JYL7"/>
<protein>
    <recommendedName>
        <fullName evidence="3">Universal stress protein family protein</fullName>
    </recommendedName>
</protein>
<dbReference type="Proteomes" id="UP000295135">
    <property type="component" value="Unassembled WGS sequence"/>
</dbReference>
<evidence type="ECO:0008006" key="3">
    <source>
        <dbReference type="Google" id="ProtNLM"/>
    </source>
</evidence>
<comment type="caution">
    <text evidence="1">The sequence shown here is derived from an EMBL/GenBank/DDBJ whole genome shotgun (WGS) entry which is preliminary data.</text>
</comment>
<proteinExistence type="predicted"/>